<evidence type="ECO:0000256" key="2">
    <source>
        <dbReference type="ARBA" id="ARBA00007749"/>
    </source>
</evidence>
<dbReference type="EMBL" id="JAHBCL010000014">
    <property type="protein sequence ID" value="MBS7526881.1"/>
    <property type="molecule type" value="Genomic_DNA"/>
</dbReference>
<organism evidence="7 8">
    <name type="scientific">Fusibacter paucivorans</name>
    <dbReference type="NCBI Taxonomy" id="76009"/>
    <lineage>
        <taxon>Bacteria</taxon>
        <taxon>Bacillati</taxon>
        <taxon>Bacillota</taxon>
        <taxon>Clostridia</taxon>
        <taxon>Eubacteriales</taxon>
        <taxon>Eubacteriales Family XII. Incertae Sedis</taxon>
        <taxon>Fusibacter</taxon>
    </lineage>
</organism>
<keyword evidence="5" id="KW-0862">Zinc</keyword>
<reference evidence="7 8" key="1">
    <citation type="submission" date="2021-05" db="EMBL/GenBank/DDBJ databases">
        <title>Fusibacter ferrireducens sp. nov., an anaerobic, sulfur- and Fe-reducing bacterium isolated from the mangrove sediment.</title>
        <authorList>
            <person name="Qiu D."/>
        </authorList>
    </citation>
    <scope>NUCLEOTIDE SEQUENCE [LARGE SCALE GENOMIC DNA]</scope>
    <source>
        <strain evidence="7 8">DSM 12116</strain>
    </source>
</reference>
<evidence type="ECO:0000313" key="8">
    <source>
        <dbReference type="Proteomes" id="UP000746471"/>
    </source>
</evidence>
<dbReference type="PANTHER" id="PTHR42978">
    <property type="entry name" value="QUORUM-QUENCHING LACTONASE YTNP-RELATED-RELATED"/>
    <property type="match status" value="1"/>
</dbReference>
<keyword evidence="4" id="KW-0378">Hydrolase</keyword>
<dbReference type="Pfam" id="PF00753">
    <property type="entry name" value="Lactamase_B"/>
    <property type="match status" value="1"/>
</dbReference>
<sequence>MDWDINVKIVHVGTAQTDPSNIISPQFNRIKAMMGIGGGATVSYIQADGRNLLIDTGFENEMDGSFENQRRNRVRLSFELSQIGLTPETIDGVLITHAHRDHYGNLRMFEHAVWYCLKGTRDTYPEIIGRKMIEVAEGDTLCQGTKLLHTPGHVEGHASLLYTNAADNFTIAVAGDAIIDLAWLNSPHYYHCNGDFYNKANLFESQERLLKSAALIIPGHGSPFWVRRSRGK</sequence>
<comment type="caution">
    <text evidence="7">The sequence shown here is derived from an EMBL/GenBank/DDBJ whole genome shotgun (WGS) entry which is preliminary data.</text>
</comment>
<keyword evidence="3" id="KW-0479">Metal-binding</keyword>
<dbReference type="InterPro" id="IPR001279">
    <property type="entry name" value="Metallo-B-lactamas"/>
</dbReference>
<keyword evidence="8" id="KW-1185">Reference proteome</keyword>
<dbReference type="SUPFAM" id="SSF56281">
    <property type="entry name" value="Metallo-hydrolase/oxidoreductase"/>
    <property type="match status" value="1"/>
</dbReference>
<dbReference type="InterPro" id="IPR036866">
    <property type="entry name" value="RibonucZ/Hydroxyglut_hydro"/>
</dbReference>
<evidence type="ECO:0000256" key="5">
    <source>
        <dbReference type="ARBA" id="ARBA00022833"/>
    </source>
</evidence>
<feature type="domain" description="Metallo-beta-lactamase" evidence="6">
    <location>
        <begin position="39"/>
        <end position="220"/>
    </location>
</feature>
<evidence type="ECO:0000256" key="1">
    <source>
        <dbReference type="ARBA" id="ARBA00001947"/>
    </source>
</evidence>
<evidence type="ECO:0000256" key="3">
    <source>
        <dbReference type="ARBA" id="ARBA00022723"/>
    </source>
</evidence>
<protein>
    <submittedName>
        <fullName evidence="7">MBL fold metallo-hydrolase</fullName>
    </submittedName>
</protein>
<dbReference type="RefSeq" id="WP_213236744.1">
    <property type="nucleotide sequence ID" value="NZ_JAHBCL010000014.1"/>
</dbReference>
<evidence type="ECO:0000259" key="6">
    <source>
        <dbReference type="SMART" id="SM00849"/>
    </source>
</evidence>
<dbReference type="Gene3D" id="3.60.15.10">
    <property type="entry name" value="Ribonuclease Z/Hydroxyacylglutathione hydrolase-like"/>
    <property type="match status" value="1"/>
</dbReference>
<gene>
    <name evidence="7" type="ORF">KHM83_09345</name>
</gene>
<dbReference type="Proteomes" id="UP000746471">
    <property type="component" value="Unassembled WGS sequence"/>
</dbReference>
<dbReference type="PANTHER" id="PTHR42978:SF2">
    <property type="entry name" value="102 KBASES UNSTABLE REGION: FROM 1 TO 119443"/>
    <property type="match status" value="1"/>
</dbReference>
<dbReference type="InterPro" id="IPR051013">
    <property type="entry name" value="MBL_superfamily_lactonases"/>
</dbReference>
<accession>A0ABS5PR74</accession>
<proteinExistence type="inferred from homology"/>
<name>A0ABS5PR74_9FIRM</name>
<evidence type="ECO:0000313" key="7">
    <source>
        <dbReference type="EMBL" id="MBS7526881.1"/>
    </source>
</evidence>
<comment type="similarity">
    <text evidence="2">Belongs to the metallo-beta-lactamase superfamily.</text>
</comment>
<dbReference type="SMART" id="SM00849">
    <property type="entry name" value="Lactamase_B"/>
    <property type="match status" value="1"/>
</dbReference>
<comment type="cofactor">
    <cofactor evidence="1">
        <name>Zn(2+)</name>
        <dbReference type="ChEBI" id="CHEBI:29105"/>
    </cofactor>
</comment>
<evidence type="ECO:0000256" key="4">
    <source>
        <dbReference type="ARBA" id="ARBA00022801"/>
    </source>
</evidence>